<dbReference type="AlphaFoldDB" id="A0A182MTT0"/>
<keyword evidence="3" id="KW-1185">Reference proteome</keyword>
<dbReference type="EnsemblMetazoa" id="ACUA026096-RA">
    <property type="protein sequence ID" value="ACUA026096-PA"/>
    <property type="gene ID" value="ACUA026096"/>
</dbReference>
<name>A0A182MTT0_9DIPT</name>
<sequence>MHAPELLILLLTVQQLTTAYQRNSVECAKSRPSYRVQRVWRSGSFRFDSAQFEPTRWEWQRNAKTQVSINRPRPVSRNKPEVEHTKLLWKVENQHEDYDSLMSSEDDVPVSPKQSLSGLAHESAGHHDNVGTRMVKMVDTPSDSIFTTESPAEQISTNALYSEEEINTNNRTWDVTEKVRWRYNAVEVDPVCKIDLTLSRHDDDDDEVQEVEESPRAGGIFSWIYHSICTLFRSILEAIVYLFTDSSSSNYLHNSESVTK</sequence>
<evidence type="ECO:0000313" key="3">
    <source>
        <dbReference type="Proteomes" id="UP000075883"/>
    </source>
</evidence>
<dbReference type="EMBL" id="AXCM01005400">
    <property type="status" value="NOT_ANNOTATED_CDS"/>
    <property type="molecule type" value="Genomic_DNA"/>
</dbReference>
<evidence type="ECO:0000313" key="2">
    <source>
        <dbReference type="EnsemblMetazoa" id="ACUA026096-PA"/>
    </source>
</evidence>
<keyword evidence="1" id="KW-0732">Signal</keyword>
<reference evidence="3" key="1">
    <citation type="submission" date="2013-09" db="EMBL/GenBank/DDBJ databases">
        <title>The Genome Sequence of Anopheles culicifacies species A.</title>
        <authorList>
            <consortium name="The Broad Institute Genomics Platform"/>
            <person name="Neafsey D.E."/>
            <person name="Besansky N."/>
            <person name="Howell P."/>
            <person name="Walton C."/>
            <person name="Young S.K."/>
            <person name="Zeng Q."/>
            <person name="Gargeya S."/>
            <person name="Fitzgerald M."/>
            <person name="Haas B."/>
            <person name="Abouelleil A."/>
            <person name="Allen A.W."/>
            <person name="Alvarado L."/>
            <person name="Arachchi H.M."/>
            <person name="Berlin A.M."/>
            <person name="Chapman S.B."/>
            <person name="Gainer-Dewar J."/>
            <person name="Goldberg J."/>
            <person name="Griggs A."/>
            <person name="Gujja S."/>
            <person name="Hansen M."/>
            <person name="Howarth C."/>
            <person name="Imamovic A."/>
            <person name="Ireland A."/>
            <person name="Larimer J."/>
            <person name="McCowan C."/>
            <person name="Murphy C."/>
            <person name="Pearson M."/>
            <person name="Poon T.W."/>
            <person name="Priest M."/>
            <person name="Roberts A."/>
            <person name="Saif S."/>
            <person name="Shea T."/>
            <person name="Sisk P."/>
            <person name="Sykes S."/>
            <person name="Wortman J."/>
            <person name="Nusbaum C."/>
            <person name="Birren B."/>
        </authorList>
    </citation>
    <scope>NUCLEOTIDE SEQUENCE [LARGE SCALE GENOMIC DNA]</scope>
    <source>
        <strain evidence="3">A-37</strain>
    </source>
</reference>
<feature type="chain" id="PRO_5008128809" evidence="1">
    <location>
        <begin position="20"/>
        <end position="260"/>
    </location>
</feature>
<reference evidence="2" key="2">
    <citation type="submission" date="2020-05" db="UniProtKB">
        <authorList>
            <consortium name="EnsemblMetazoa"/>
        </authorList>
    </citation>
    <scope>IDENTIFICATION</scope>
    <source>
        <strain evidence="2">A-37</strain>
    </source>
</reference>
<accession>A0A182MTT0</accession>
<protein>
    <submittedName>
        <fullName evidence="2">Uncharacterized protein</fullName>
    </submittedName>
</protein>
<feature type="signal peptide" evidence="1">
    <location>
        <begin position="1"/>
        <end position="19"/>
    </location>
</feature>
<organism evidence="2 3">
    <name type="scientific">Anopheles culicifacies</name>
    <dbReference type="NCBI Taxonomy" id="139723"/>
    <lineage>
        <taxon>Eukaryota</taxon>
        <taxon>Metazoa</taxon>
        <taxon>Ecdysozoa</taxon>
        <taxon>Arthropoda</taxon>
        <taxon>Hexapoda</taxon>
        <taxon>Insecta</taxon>
        <taxon>Pterygota</taxon>
        <taxon>Neoptera</taxon>
        <taxon>Endopterygota</taxon>
        <taxon>Diptera</taxon>
        <taxon>Nematocera</taxon>
        <taxon>Culicoidea</taxon>
        <taxon>Culicidae</taxon>
        <taxon>Anophelinae</taxon>
        <taxon>Anopheles</taxon>
        <taxon>culicifacies species complex</taxon>
    </lineage>
</organism>
<dbReference type="VEuPathDB" id="VectorBase:ACUA026096"/>
<evidence type="ECO:0000256" key="1">
    <source>
        <dbReference type="SAM" id="SignalP"/>
    </source>
</evidence>
<dbReference type="Proteomes" id="UP000075883">
    <property type="component" value="Unassembled WGS sequence"/>
</dbReference>
<proteinExistence type="predicted"/>